<dbReference type="OrthoDB" id="9807521at2"/>
<dbReference type="InterPro" id="IPR001054">
    <property type="entry name" value="A/G_cyclase"/>
</dbReference>
<dbReference type="PANTHER" id="PTHR43081:SF19">
    <property type="entry name" value="PH-SENSITIVE ADENYLATE CYCLASE RV1264"/>
    <property type="match status" value="1"/>
</dbReference>
<gene>
    <name evidence="3" type="ORF">BB934_35180</name>
</gene>
<dbReference type="GO" id="GO:0004016">
    <property type="term" value="F:adenylate cyclase activity"/>
    <property type="evidence" value="ECO:0007669"/>
    <property type="project" value="UniProtKB-ARBA"/>
</dbReference>
<keyword evidence="1" id="KW-0802">TPR repeat</keyword>
<proteinExistence type="predicted"/>
<dbReference type="GO" id="GO:0035556">
    <property type="term" value="P:intracellular signal transduction"/>
    <property type="evidence" value="ECO:0007669"/>
    <property type="project" value="InterPro"/>
</dbReference>
<geneLocation type="plasmid" evidence="3">
    <name>unnamed3</name>
</geneLocation>
<feature type="domain" description="Guanylate cyclase" evidence="2">
    <location>
        <begin position="14"/>
        <end position="128"/>
    </location>
</feature>
<protein>
    <recommendedName>
        <fullName evidence="2">Guanylate cyclase domain-containing protein</fullName>
    </recommendedName>
</protein>
<dbReference type="EMBL" id="CP016618">
    <property type="protein sequence ID" value="ANY83509.1"/>
    <property type="molecule type" value="Genomic_DNA"/>
</dbReference>
<dbReference type="InterPro" id="IPR029787">
    <property type="entry name" value="Nucleotide_cyclase"/>
</dbReference>
<sequence>MAPQEHKVERRLAAIFAADVAGYSRLMSQDEVGTLRILTAHRQIMDRLIAEHGGRIANTAGDSILAEFPSVVDGVQCAVTIQQKLGEVAADTPEEDRLRFRIGVHVGDVIVRGGDLFGDGVNIAARLQSLAEPGGVWLSGRAHEEIEGKLPLTFEDCGEREVKNLARPIHGYAVVGTGFPANREQPRALPLPNKPSIAVLPFTNMTGDPEQDHIADGLVEEITAALSRFRSFFVISRSSSFSYKHRAFDVRQVSRELGVRYVVEGSVRKSGSRLRIMAQLIDATTGNHVCGERYDGDGSDIFDVQDRVTEAVVGAIEPSITVNEIDLARRKRPESLGAYDCVMRALPAIWSHDTETIEEGLRLAERAIALDPRYALPKAVAAWCYAHRLSYLRTTNLSEDRNKATALARDAARLDSNDPLVLTCAGAAYSIVRDFSLAHTLIGKALMLDPNSALAWQRSGWLNVYTRQPDTAIEQFHRALRLSPVDPLTFNVLIGIGRAYFDKAEYDSAAAWIEKGLREKPDAIWANRPLTAAYFHAGRMDDARLAFAAFLERFPEMTVSKILERTPGSDATKRKLAEAFRSLGLPEG</sequence>
<dbReference type="SUPFAM" id="SSF55073">
    <property type="entry name" value="Nucleotide cyclase"/>
    <property type="match status" value="1"/>
</dbReference>
<evidence type="ECO:0000259" key="2">
    <source>
        <dbReference type="PROSITE" id="PS50125"/>
    </source>
</evidence>
<organism evidence="3">
    <name type="scientific">Microvirga ossetica</name>
    <dbReference type="NCBI Taxonomy" id="1882682"/>
    <lineage>
        <taxon>Bacteria</taxon>
        <taxon>Pseudomonadati</taxon>
        <taxon>Pseudomonadota</taxon>
        <taxon>Alphaproteobacteria</taxon>
        <taxon>Hyphomicrobiales</taxon>
        <taxon>Methylobacteriaceae</taxon>
        <taxon>Microvirga</taxon>
    </lineage>
</organism>
<dbReference type="InterPro" id="IPR050697">
    <property type="entry name" value="Adenylyl/Guanylyl_Cyclase_3/4"/>
</dbReference>
<evidence type="ECO:0000313" key="3">
    <source>
        <dbReference type="EMBL" id="ANY83509.1"/>
    </source>
</evidence>
<accession>A0A1B2EU58</accession>
<dbReference type="RefSeq" id="WP_099514517.1">
    <property type="nucleotide sequence ID" value="NZ_CP016618.1"/>
</dbReference>
<dbReference type="InterPro" id="IPR019734">
    <property type="entry name" value="TPR_rpt"/>
</dbReference>
<dbReference type="GO" id="GO:0006171">
    <property type="term" value="P:cAMP biosynthetic process"/>
    <property type="evidence" value="ECO:0007669"/>
    <property type="project" value="TreeGrafter"/>
</dbReference>
<dbReference type="PANTHER" id="PTHR43081">
    <property type="entry name" value="ADENYLATE CYCLASE, TERMINAL-DIFFERENTIATION SPECIFIC-RELATED"/>
    <property type="match status" value="1"/>
</dbReference>
<feature type="repeat" description="TPR" evidence="1">
    <location>
        <begin position="490"/>
        <end position="523"/>
    </location>
</feature>
<dbReference type="SMART" id="SM00044">
    <property type="entry name" value="CYCc"/>
    <property type="match status" value="1"/>
</dbReference>
<feature type="repeat" description="TPR" evidence="1">
    <location>
        <begin position="453"/>
        <end position="486"/>
    </location>
</feature>
<dbReference type="AlphaFoldDB" id="A0A1B2EU58"/>
<dbReference type="Pfam" id="PF00211">
    <property type="entry name" value="Guanylate_cyc"/>
    <property type="match status" value="1"/>
</dbReference>
<dbReference type="InterPro" id="IPR011990">
    <property type="entry name" value="TPR-like_helical_dom_sf"/>
</dbReference>
<dbReference type="Gene3D" id="3.30.70.1230">
    <property type="entry name" value="Nucleotide cyclase"/>
    <property type="match status" value="1"/>
</dbReference>
<dbReference type="PROSITE" id="PS50125">
    <property type="entry name" value="GUANYLATE_CYCLASE_2"/>
    <property type="match status" value="1"/>
</dbReference>
<name>A0A1B2EU58_9HYPH</name>
<dbReference type="KEGG" id="moc:BB934_35180"/>
<dbReference type="CDD" id="cd07302">
    <property type="entry name" value="CHD"/>
    <property type="match status" value="1"/>
</dbReference>
<dbReference type="PROSITE" id="PS50005">
    <property type="entry name" value="TPR"/>
    <property type="match status" value="2"/>
</dbReference>
<dbReference type="Gene3D" id="3.40.50.10070">
    <property type="entry name" value="TolB, N-terminal domain"/>
    <property type="match status" value="1"/>
</dbReference>
<dbReference type="Gene3D" id="1.25.40.10">
    <property type="entry name" value="Tetratricopeptide repeat domain"/>
    <property type="match status" value="1"/>
</dbReference>
<evidence type="ECO:0000256" key="1">
    <source>
        <dbReference type="PROSITE-ProRule" id="PRU00339"/>
    </source>
</evidence>
<dbReference type="SUPFAM" id="SSF48452">
    <property type="entry name" value="TPR-like"/>
    <property type="match status" value="1"/>
</dbReference>
<reference evidence="3" key="1">
    <citation type="submission" date="2016-07" db="EMBL/GenBank/DDBJ databases">
        <title>Microvirga ossetica sp. nov. a new species of rhizobia isolated from root nodules of the legume species Vicia alpestris Steven originated from North Ossetia region in the Caucasus.</title>
        <authorList>
            <person name="Safronova V.I."/>
            <person name="Kuznetsova I.G."/>
            <person name="Sazanova A.L."/>
            <person name="Belimov A."/>
            <person name="Andronov E."/>
            <person name="Osledkin Y.S."/>
            <person name="Onishchuk O.P."/>
            <person name="Kurchak O.N."/>
            <person name="Shaposhnikov A.I."/>
            <person name="Willems A."/>
            <person name="Tikhonovich I.A."/>
        </authorList>
    </citation>
    <scope>NUCLEOTIDE SEQUENCE [LARGE SCALE GENOMIC DNA]</scope>
    <source>
        <strain evidence="3">V5/3M</strain>
        <plasmid evidence="3">unnamed3</plasmid>
    </source>
</reference>
<dbReference type="SUPFAM" id="SSF52964">
    <property type="entry name" value="TolB, N-terminal domain"/>
    <property type="match status" value="1"/>
</dbReference>
<dbReference type="SMART" id="SM00028">
    <property type="entry name" value="TPR"/>
    <property type="match status" value="3"/>
</dbReference>
<keyword evidence="3" id="KW-0614">Plasmid</keyword>